<dbReference type="EMBL" id="SMCR01000008">
    <property type="protein sequence ID" value="TCV93619.1"/>
    <property type="molecule type" value="Genomic_DNA"/>
</dbReference>
<protein>
    <submittedName>
        <fullName evidence="1">Uncharacterized protein</fullName>
    </submittedName>
</protein>
<gene>
    <name evidence="1" type="ORF">EDC52_1081</name>
</gene>
<sequence>DGGSQGSFTMVNVADSTDVNVWFCALKLFFRHGYIPYSYALPHWREHGILILNP</sequence>
<dbReference type="AlphaFoldDB" id="A0A4V2W3W4"/>
<keyword evidence="2" id="KW-1185">Reference proteome</keyword>
<dbReference type="Proteomes" id="UP000295719">
    <property type="component" value="Unassembled WGS sequence"/>
</dbReference>
<name>A0A4V2W3W4_9GAMM</name>
<evidence type="ECO:0000313" key="1">
    <source>
        <dbReference type="EMBL" id="TCV93619.1"/>
    </source>
</evidence>
<feature type="non-terminal residue" evidence="1">
    <location>
        <position position="1"/>
    </location>
</feature>
<proteinExistence type="predicted"/>
<reference evidence="1 2" key="1">
    <citation type="submission" date="2019-03" db="EMBL/GenBank/DDBJ databases">
        <title>Genomic Encyclopedia of Type Strains, Phase IV (KMG-IV): sequencing the most valuable type-strain genomes for metagenomic binning, comparative biology and taxonomic classification.</title>
        <authorList>
            <person name="Goeker M."/>
        </authorList>
    </citation>
    <scope>NUCLEOTIDE SEQUENCE [LARGE SCALE GENOMIC DNA]</scope>
    <source>
        <strain evidence="1 2">DSM 19580</strain>
    </source>
</reference>
<organism evidence="1 2">
    <name type="scientific">Biostraticola tofi</name>
    <dbReference type="NCBI Taxonomy" id="466109"/>
    <lineage>
        <taxon>Bacteria</taxon>
        <taxon>Pseudomonadati</taxon>
        <taxon>Pseudomonadota</taxon>
        <taxon>Gammaproteobacteria</taxon>
        <taxon>Enterobacterales</taxon>
        <taxon>Bruguierivoracaceae</taxon>
        <taxon>Biostraticola</taxon>
    </lineage>
</organism>
<accession>A0A4V2W3W4</accession>
<evidence type="ECO:0000313" key="2">
    <source>
        <dbReference type="Proteomes" id="UP000295719"/>
    </source>
</evidence>
<comment type="caution">
    <text evidence="1">The sequence shown here is derived from an EMBL/GenBank/DDBJ whole genome shotgun (WGS) entry which is preliminary data.</text>
</comment>